<feature type="transmembrane region" description="Helical" evidence="2">
    <location>
        <begin position="220"/>
        <end position="249"/>
    </location>
</feature>
<feature type="transmembrane region" description="Helical" evidence="2">
    <location>
        <begin position="182"/>
        <end position="208"/>
    </location>
</feature>
<evidence type="ECO:0000313" key="3">
    <source>
        <dbReference type="EMBL" id="MER7374685.1"/>
    </source>
</evidence>
<feature type="transmembrane region" description="Helical" evidence="2">
    <location>
        <begin position="287"/>
        <end position="305"/>
    </location>
</feature>
<dbReference type="RefSeq" id="WP_229911891.1">
    <property type="nucleotide sequence ID" value="NZ_BNBM01000007.1"/>
</dbReference>
<evidence type="ECO:0000313" key="4">
    <source>
        <dbReference type="Proteomes" id="UP001486207"/>
    </source>
</evidence>
<organism evidence="3 4">
    <name type="scientific">Streptomyces lanatus</name>
    <dbReference type="NCBI Taxonomy" id="66900"/>
    <lineage>
        <taxon>Bacteria</taxon>
        <taxon>Bacillati</taxon>
        <taxon>Actinomycetota</taxon>
        <taxon>Actinomycetes</taxon>
        <taxon>Kitasatosporales</taxon>
        <taxon>Streptomycetaceae</taxon>
        <taxon>Streptomyces</taxon>
    </lineage>
</organism>
<name>A0ABV1XT80_9ACTN</name>
<keyword evidence="2" id="KW-1133">Transmembrane helix</keyword>
<evidence type="ECO:0000256" key="2">
    <source>
        <dbReference type="SAM" id="Phobius"/>
    </source>
</evidence>
<evidence type="ECO:0000256" key="1">
    <source>
        <dbReference type="SAM" id="MobiDB-lite"/>
    </source>
</evidence>
<keyword evidence="4" id="KW-1185">Reference proteome</keyword>
<sequence>MSNWNPGGQPPYDPNTRQPYPPQPGPYPPQPAPPGAGHPPQVPHPYTPQPYPPQPYPPQPYPPHPQPPYPMPQPDPGPLARLLRRISPIHVARRVFKPSRPGIVEDPVVARTQKIRTWVGVAAAVWMSTTYKIANSIGDAAQARADQSWISVLMLSVTFPVAVGVLLALVPDTARRELLRRAAKCFGAIVALIASVAVFPLIVLTGFAEGRFATNPAMTVVTALVFVIIFVWLLPFIAWGIGLALTHVFRTADIHETMPPLLAMTLVWEMALVDLFTDAYAGVPVPVRLLLVLGAPASVTAVGLWELRRLRTRHGLVVRDLLMR</sequence>
<feature type="region of interest" description="Disordered" evidence="1">
    <location>
        <begin position="1"/>
        <end position="80"/>
    </location>
</feature>
<feature type="compositionally biased region" description="Pro residues" evidence="1">
    <location>
        <begin position="8"/>
        <end position="77"/>
    </location>
</feature>
<keyword evidence="2" id="KW-0812">Transmembrane</keyword>
<dbReference type="Proteomes" id="UP001486207">
    <property type="component" value="Unassembled WGS sequence"/>
</dbReference>
<accession>A0ABV1XT80</accession>
<comment type="caution">
    <text evidence="3">The sequence shown here is derived from an EMBL/GenBank/DDBJ whole genome shotgun (WGS) entry which is preliminary data.</text>
</comment>
<protein>
    <recommendedName>
        <fullName evidence="5">Integral membrane protein</fullName>
    </recommendedName>
</protein>
<feature type="transmembrane region" description="Helical" evidence="2">
    <location>
        <begin position="149"/>
        <end position="170"/>
    </location>
</feature>
<dbReference type="EMBL" id="JBEPFB010000007">
    <property type="protein sequence ID" value="MER7374685.1"/>
    <property type="molecule type" value="Genomic_DNA"/>
</dbReference>
<gene>
    <name evidence="3" type="ORF">ABT384_18795</name>
</gene>
<dbReference type="PRINTS" id="PR01217">
    <property type="entry name" value="PRICHEXTENSN"/>
</dbReference>
<proteinExistence type="predicted"/>
<keyword evidence="2" id="KW-0472">Membrane</keyword>
<evidence type="ECO:0008006" key="5">
    <source>
        <dbReference type="Google" id="ProtNLM"/>
    </source>
</evidence>
<reference evidence="3 4" key="1">
    <citation type="submission" date="2024-06" db="EMBL/GenBank/DDBJ databases">
        <title>The Natural Products Discovery Center: Release of the First 8490 Sequenced Strains for Exploring Actinobacteria Biosynthetic Diversity.</title>
        <authorList>
            <person name="Kalkreuter E."/>
            <person name="Kautsar S.A."/>
            <person name="Yang D."/>
            <person name="Bader C.D."/>
            <person name="Teijaro C.N."/>
            <person name="Fluegel L."/>
            <person name="Davis C.M."/>
            <person name="Simpson J.R."/>
            <person name="Lauterbach L."/>
            <person name="Steele A.D."/>
            <person name="Gui C."/>
            <person name="Meng S."/>
            <person name="Li G."/>
            <person name="Viehrig K."/>
            <person name="Ye F."/>
            <person name="Su P."/>
            <person name="Kiefer A.F."/>
            <person name="Nichols A."/>
            <person name="Cepeda A.J."/>
            <person name="Yan W."/>
            <person name="Fan B."/>
            <person name="Jiang Y."/>
            <person name="Adhikari A."/>
            <person name="Zheng C.-J."/>
            <person name="Schuster L."/>
            <person name="Cowan T.M."/>
            <person name="Smanski M.J."/>
            <person name="Chevrette M.G."/>
            <person name="De Carvalho L.P.S."/>
            <person name="Shen B."/>
        </authorList>
    </citation>
    <scope>NUCLEOTIDE SEQUENCE [LARGE SCALE GENOMIC DNA]</scope>
    <source>
        <strain evidence="3 4">NPDC000155</strain>
    </source>
</reference>